<dbReference type="AlphaFoldDB" id="A0A448ZQL3"/>
<evidence type="ECO:0000313" key="2">
    <source>
        <dbReference type="Proteomes" id="UP000291116"/>
    </source>
</evidence>
<keyword evidence="2" id="KW-1185">Reference proteome</keyword>
<proteinExistence type="predicted"/>
<dbReference type="EMBL" id="CAACVS010000636">
    <property type="protein sequence ID" value="VEU44263.1"/>
    <property type="molecule type" value="Genomic_DNA"/>
</dbReference>
<protein>
    <recommendedName>
        <fullName evidence="3">Gamma-glutamylcyclotransferase AIG2-like domain-containing protein</fullName>
    </recommendedName>
</protein>
<gene>
    <name evidence="1" type="ORF">PSNMU_V1.4_AUG-EV-PASAV3_0113510</name>
</gene>
<dbReference type="Proteomes" id="UP000291116">
    <property type="component" value="Unassembled WGS sequence"/>
</dbReference>
<dbReference type="OrthoDB" id="6161812at2759"/>
<evidence type="ECO:0008006" key="3">
    <source>
        <dbReference type="Google" id="ProtNLM"/>
    </source>
</evidence>
<sequence>MPQQHYIFGYGSLICAKSRAATASALGVVGEAGDRNKHNTGGIPVRLNNWMRLWNLQGPNTYLGVQKSNTNTNSSSPRVSCVGVLVPLPSSKQNETGGSKNDEDEVLEALDRRERGYYRHSVDLSSIERVDDLLLTNIAESERCDQAIEDRYYKHTFLRRKNDTSTNGNDNTIRSPTQNDDVVCKVWIYVPQDCYSGMACPQKPILQSYVDICLRGCLSISESFAREFIASTYGWYPGHGHLLLTGHSVGEKCFESKRSVDESNAVVSSCIKHCWINDRERPIYVRADRNFSIGNSELLDALFDPQLLERRR</sequence>
<evidence type="ECO:0000313" key="1">
    <source>
        <dbReference type="EMBL" id="VEU44263.1"/>
    </source>
</evidence>
<organism evidence="1 2">
    <name type="scientific">Pseudo-nitzschia multistriata</name>
    <dbReference type="NCBI Taxonomy" id="183589"/>
    <lineage>
        <taxon>Eukaryota</taxon>
        <taxon>Sar</taxon>
        <taxon>Stramenopiles</taxon>
        <taxon>Ochrophyta</taxon>
        <taxon>Bacillariophyta</taxon>
        <taxon>Bacillariophyceae</taxon>
        <taxon>Bacillariophycidae</taxon>
        <taxon>Bacillariales</taxon>
        <taxon>Bacillariaceae</taxon>
        <taxon>Pseudo-nitzschia</taxon>
    </lineage>
</organism>
<reference evidence="1 2" key="1">
    <citation type="submission" date="2019-01" db="EMBL/GenBank/DDBJ databases">
        <authorList>
            <person name="Ferrante I. M."/>
        </authorList>
    </citation>
    <scope>NUCLEOTIDE SEQUENCE [LARGE SCALE GENOMIC DNA]</scope>
    <source>
        <strain evidence="1 2">B856</strain>
    </source>
</reference>
<accession>A0A448ZQL3</accession>
<name>A0A448ZQL3_9STRA</name>